<organism evidence="5">
    <name type="scientific">Pectinophora gossypiella</name>
    <name type="common">Cotton pink bollworm</name>
    <name type="synonym">Depressaria gossypiella</name>
    <dbReference type="NCBI Taxonomy" id="13191"/>
    <lineage>
        <taxon>Eukaryota</taxon>
        <taxon>Metazoa</taxon>
        <taxon>Ecdysozoa</taxon>
        <taxon>Arthropoda</taxon>
        <taxon>Hexapoda</taxon>
        <taxon>Insecta</taxon>
        <taxon>Pterygota</taxon>
        <taxon>Neoptera</taxon>
        <taxon>Endopterygota</taxon>
        <taxon>Lepidoptera</taxon>
        <taxon>Glossata</taxon>
        <taxon>Ditrysia</taxon>
        <taxon>Gelechioidea</taxon>
        <taxon>Gelechiidae</taxon>
        <taxon>Apatetrinae</taxon>
        <taxon>Pectinophora</taxon>
    </lineage>
</organism>
<dbReference type="PANTHER" id="PTHR23319:SF4">
    <property type="entry name" value="GRAM DOMAIN CONTAINING 1B, ISOFORM E"/>
    <property type="match status" value="1"/>
</dbReference>
<dbReference type="GO" id="GO:0005886">
    <property type="term" value="C:plasma membrane"/>
    <property type="evidence" value="ECO:0007669"/>
    <property type="project" value="TreeGrafter"/>
</dbReference>
<sequence length="115" mass="12623">DTLPTDMSDTSDSEDKPHSAAEKCSSPHEGKVLLHQQFPFNIDQMFTMIFTSSKFNLELLAARGARDYVQAPWQAAAGVKCRQVSYVLGLTSGPIGPKEVHVTETQVMNKCSKHG</sequence>
<evidence type="ECO:0000256" key="2">
    <source>
        <dbReference type="ARBA" id="ARBA00023136"/>
    </source>
</evidence>
<evidence type="ECO:0000256" key="1">
    <source>
        <dbReference type="ARBA" id="ARBA00004370"/>
    </source>
</evidence>
<dbReference type="InterPro" id="IPR031968">
    <property type="entry name" value="VASt"/>
</dbReference>
<dbReference type="GO" id="GO:0032934">
    <property type="term" value="F:sterol binding"/>
    <property type="evidence" value="ECO:0007669"/>
    <property type="project" value="TreeGrafter"/>
</dbReference>
<dbReference type="OrthoDB" id="2162691at2759"/>
<proteinExistence type="predicted"/>
<feature type="domain" description="VASt" evidence="4">
    <location>
        <begin position="29"/>
        <end position="115"/>
    </location>
</feature>
<gene>
    <name evidence="5" type="ORF">g.5763</name>
</gene>
<dbReference type="AlphaFoldDB" id="A0A1E1WFX2"/>
<dbReference type="GO" id="GO:0120015">
    <property type="term" value="F:sterol transfer activity"/>
    <property type="evidence" value="ECO:0007669"/>
    <property type="project" value="TreeGrafter"/>
</dbReference>
<dbReference type="EMBL" id="GDQN01005144">
    <property type="protein sequence ID" value="JAT85910.1"/>
    <property type="molecule type" value="Transcribed_RNA"/>
</dbReference>
<feature type="compositionally biased region" description="Basic and acidic residues" evidence="3">
    <location>
        <begin position="13"/>
        <end position="26"/>
    </location>
</feature>
<reference evidence="5" key="1">
    <citation type="submission" date="2015-09" db="EMBL/GenBank/DDBJ databases">
        <title>De novo assembly of Pectinophora gossypiella (Pink Bollworm) gut transcriptome.</title>
        <authorList>
            <person name="Tassone E.E."/>
        </authorList>
    </citation>
    <scope>NUCLEOTIDE SEQUENCE</scope>
</reference>
<dbReference type="InterPro" id="IPR051482">
    <property type="entry name" value="Cholesterol_transport"/>
</dbReference>
<evidence type="ECO:0000256" key="3">
    <source>
        <dbReference type="SAM" id="MobiDB-lite"/>
    </source>
</evidence>
<feature type="compositionally biased region" description="Polar residues" evidence="3">
    <location>
        <begin position="1"/>
        <end position="10"/>
    </location>
</feature>
<protein>
    <recommendedName>
        <fullName evidence="4">VASt domain-containing protein</fullName>
    </recommendedName>
</protein>
<feature type="non-terminal residue" evidence="5">
    <location>
        <position position="1"/>
    </location>
</feature>
<name>A0A1E1WFX2_PECGO</name>
<dbReference type="PROSITE" id="PS51778">
    <property type="entry name" value="VAST"/>
    <property type="match status" value="1"/>
</dbReference>
<dbReference type="GO" id="GO:0032366">
    <property type="term" value="P:intracellular sterol transport"/>
    <property type="evidence" value="ECO:0007669"/>
    <property type="project" value="TreeGrafter"/>
</dbReference>
<feature type="non-terminal residue" evidence="5">
    <location>
        <position position="115"/>
    </location>
</feature>
<dbReference type="GO" id="GO:0005789">
    <property type="term" value="C:endoplasmic reticulum membrane"/>
    <property type="evidence" value="ECO:0007669"/>
    <property type="project" value="TreeGrafter"/>
</dbReference>
<keyword evidence="2" id="KW-0472">Membrane</keyword>
<dbReference type="PANTHER" id="PTHR23319">
    <property type="entry name" value="GRAM DOMAIN CONTAINING 1B, ISOFORM E"/>
    <property type="match status" value="1"/>
</dbReference>
<dbReference type="GO" id="GO:0140268">
    <property type="term" value="C:endoplasmic reticulum-plasma membrane contact site"/>
    <property type="evidence" value="ECO:0007669"/>
    <property type="project" value="TreeGrafter"/>
</dbReference>
<dbReference type="Pfam" id="PF16016">
    <property type="entry name" value="VASt"/>
    <property type="match status" value="1"/>
</dbReference>
<evidence type="ECO:0000313" key="5">
    <source>
        <dbReference type="EMBL" id="JAT85910.1"/>
    </source>
</evidence>
<comment type="subcellular location">
    <subcellularLocation>
        <location evidence="1">Membrane</location>
    </subcellularLocation>
</comment>
<accession>A0A1E1WFX2</accession>
<evidence type="ECO:0000259" key="4">
    <source>
        <dbReference type="PROSITE" id="PS51778"/>
    </source>
</evidence>
<feature type="region of interest" description="Disordered" evidence="3">
    <location>
        <begin position="1"/>
        <end position="26"/>
    </location>
</feature>